<evidence type="ECO:0000256" key="8">
    <source>
        <dbReference type="SAM" id="MobiDB-lite"/>
    </source>
</evidence>
<name>A0ABP7EG47_9ACTN</name>
<dbReference type="PROSITE" id="PS50928">
    <property type="entry name" value="ABC_TM1"/>
    <property type="match status" value="1"/>
</dbReference>
<gene>
    <name evidence="10" type="ORF">GCM10023082_14040</name>
</gene>
<keyword evidence="3" id="KW-1003">Cell membrane</keyword>
<protein>
    <submittedName>
        <fullName evidence="10">Carbohydrate ABC transporter permease</fullName>
    </submittedName>
</protein>
<sequence>MSALPHPAKTRAGRPGRRTARRAEAAGAAVGRRPNHLAGAGAFLWLCVVGLPVYVMLGAAVRDRPEYTANGPLSPPAGFSLANFARDFEGGFGRYFLNTAVVTASVVALVLLLVPPLAFAIVRNRGRATSTVFRVFLLGLAVPAQAVIVPMFYLISKAGLYDNLIGVILPTAAFCLPVCALILTGTMRDIGGELFEAMAIDGADTRRVFFQLVVPLSRGGLSTITVFSALQAWNGFLFPLVLTQSESTKVLTLGLYNFQTQYGVDIPALLAAVVLSTVPVLLVYLFARRALVQGLMGVGGK</sequence>
<reference evidence="11" key="1">
    <citation type="journal article" date="2019" name="Int. J. Syst. Evol. Microbiol.">
        <title>The Global Catalogue of Microorganisms (GCM) 10K type strain sequencing project: providing services to taxonomists for standard genome sequencing and annotation.</title>
        <authorList>
            <consortium name="The Broad Institute Genomics Platform"/>
            <consortium name="The Broad Institute Genome Sequencing Center for Infectious Disease"/>
            <person name="Wu L."/>
            <person name="Ma J."/>
        </authorList>
    </citation>
    <scope>NUCLEOTIDE SEQUENCE [LARGE SCALE GENOMIC DNA]</scope>
    <source>
        <strain evidence="11">JCM 30846</strain>
    </source>
</reference>
<dbReference type="PANTHER" id="PTHR43744:SF12">
    <property type="entry name" value="ABC TRANSPORTER PERMEASE PROTEIN MG189-RELATED"/>
    <property type="match status" value="1"/>
</dbReference>
<comment type="subcellular location">
    <subcellularLocation>
        <location evidence="1 7">Cell membrane</location>
        <topology evidence="1 7">Multi-pass membrane protein</topology>
    </subcellularLocation>
</comment>
<evidence type="ECO:0000259" key="9">
    <source>
        <dbReference type="PROSITE" id="PS50928"/>
    </source>
</evidence>
<dbReference type="Pfam" id="PF00528">
    <property type="entry name" value="BPD_transp_1"/>
    <property type="match status" value="1"/>
</dbReference>
<keyword evidence="5 7" id="KW-1133">Transmembrane helix</keyword>
<evidence type="ECO:0000313" key="10">
    <source>
        <dbReference type="EMBL" id="GAA3717691.1"/>
    </source>
</evidence>
<dbReference type="EMBL" id="BAABEP010000006">
    <property type="protein sequence ID" value="GAA3717691.1"/>
    <property type="molecule type" value="Genomic_DNA"/>
</dbReference>
<accession>A0ABP7EG47</accession>
<keyword evidence="6 7" id="KW-0472">Membrane</keyword>
<feature type="transmembrane region" description="Helical" evidence="7">
    <location>
        <begin position="42"/>
        <end position="61"/>
    </location>
</feature>
<comment type="caution">
    <text evidence="10">The sequence shown here is derived from an EMBL/GenBank/DDBJ whole genome shotgun (WGS) entry which is preliminary data.</text>
</comment>
<comment type="similarity">
    <text evidence="7">Belongs to the binding-protein-dependent transport system permease family.</text>
</comment>
<evidence type="ECO:0000256" key="7">
    <source>
        <dbReference type="RuleBase" id="RU363032"/>
    </source>
</evidence>
<evidence type="ECO:0000256" key="1">
    <source>
        <dbReference type="ARBA" id="ARBA00004651"/>
    </source>
</evidence>
<dbReference type="InterPro" id="IPR000515">
    <property type="entry name" value="MetI-like"/>
</dbReference>
<dbReference type="PANTHER" id="PTHR43744">
    <property type="entry name" value="ABC TRANSPORTER PERMEASE PROTEIN MG189-RELATED-RELATED"/>
    <property type="match status" value="1"/>
</dbReference>
<feature type="region of interest" description="Disordered" evidence="8">
    <location>
        <begin position="1"/>
        <end position="27"/>
    </location>
</feature>
<dbReference type="CDD" id="cd06261">
    <property type="entry name" value="TM_PBP2"/>
    <property type="match status" value="1"/>
</dbReference>
<evidence type="ECO:0000256" key="3">
    <source>
        <dbReference type="ARBA" id="ARBA00022475"/>
    </source>
</evidence>
<dbReference type="InterPro" id="IPR035906">
    <property type="entry name" value="MetI-like_sf"/>
</dbReference>
<feature type="domain" description="ABC transmembrane type-1" evidence="9">
    <location>
        <begin position="96"/>
        <end position="287"/>
    </location>
</feature>
<evidence type="ECO:0000256" key="2">
    <source>
        <dbReference type="ARBA" id="ARBA00022448"/>
    </source>
</evidence>
<evidence type="ECO:0000256" key="4">
    <source>
        <dbReference type="ARBA" id="ARBA00022692"/>
    </source>
</evidence>
<evidence type="ECO:0000256" key="6">
    <source>
        <dbReference type="ARBA" id="ARBA00023136"/>
    </source>
</evidence>
<organism evidence="10 11">
    <name type="scientific">Streptomyces tremellae</name>
    <dbReference type="NCBI Taxonomy" id="1124239"/>
    <lineage>
        <taxon>Bacteria</taxon>
        <taxon>Bacillati</taxon>
        <taxon>Actinomycetota</taxon>
        <taxon>Actinomycetes</taxon>
        <taxon>Kitasatosporales</taxon>
        <taxon>Streptomycetaceae</taxon>
        <taxon>Streptomyces</taxon>
    </lineage>
</organism>
<dbReference type="RefSeq" id="WP_345642670.1">
    <property type="nucleotide sequence ID" value="NZ_BAABEP010000006.1"/>
</dbReference>
<feature type="transmembrane region" description="Helical" evidence="7">
    <location>
        <begin position="167"/>
        <end position="187"/>
    </location>
</feature>
<feature type="compositionally biased region" description="Basic residues" evidence="8">
    <location>
        <begin position="8"/>
        <end position="20"/>
    </location>
</feature>
<feature type="transmembrane region" description="Helical" evidence="7">
    <location>
        <begin position="208"/>
        <end position="233"/>
    </location>
</feature>
<feature type="transmembrane region" description="Helical" evidence="7">
    <location>
        <begin position="132"/>
        <end position="155"/>
    </location>
</feature>
<dbReference type="SUPFAM" id="SSF161098">
    <property type="entry name" value="MetI-like"/>
    <property type="match status" value="1"/>
</dbReference>
<keyword evidence="11" id="KW-1185">Reference proteome</keyword>
<dbReference type="Gene3D" id="1.10.3720.10">
    <property type="entry name" value="MetI-like"/>
    <property type="match status" value="1"/>
</dbReference>
<evidence type="ECO:0000256" key="5">
    <source>
        <dbReference type="ARBA" id="ARBA00022989"/>
    </source>
</evidence>
<proteinExistence type="inferred from homology"/>
<keyword evidence="2 7" id="KW-0813">Transport</keyword>
<evidence type="ECO:0000313" key="11">
    <source>
        <dbReference type="Proteomes" id="UP001499884"/>
    </source>
</evidence>
<keyword evidence="4 7" id="KW-0812">Transmembrane</keyword>
<feature type="transmembrane region" description="Helical" evidence="7">
    <location>
        <begin position="266"/>
        <end position="287"/>
    </location>
</feature>
<dbReference type="Proteomes" id="UP001499884">
    <property type="component" value="Unassembled WGS sequence"/>
</dbReference>
<feature type="transmembrane region" description="Helical" evidence="7">
    <location>
        <begin position="95"/>
        <end position="120"/>
    </location>
</feature>